<keyword evidence="3" id="KW-0812">Transmembrane</keyword>
<dbReference type="GO" id="GO:0005886">
    <property type="term" value="C:plasma membrane"/>
    <property type="evidence" value="ECO:0007669"/>
    <property type="project" value="UniProtKB-SubCell"/>
</dbReference>
<accession>A0A2S0WMG6</accession>
<dbReference type="GO" id="GO:0006825">
    <property type="term" value="P:copper ion transport"/>
    <property type="evidence" value="ECO:0007669"/>
    <property type="project" value="InterPro"/>
</dbReference>
<dbReference type="AlphaFoldDB" id="A0A2S0WMG6"/>
<dbReference type="InterPro" id="IPR019108">
    <property type="entry name" value="Caa3_assmbl_CtaG-rel"/>
</dbReference>
<sequence length="652" mass="69568">MTQTVRDTVAGFVLAGLALLFFLVVGGGAPEPAPQGLPDPGQLVGWAVPVIKVVLDLSALLVIGFLTAAVFLLPSSEPEAQGLSVQATRLASRWATAWSIGSLIYFLPKVAEVFAKPIGSLSYPEISGYVGTSDGRAILLQALGAGLVAVGTRWTLSVRGLAVLLGLALATLAPITLTGHSAGSGSHDLATTSLFLHVLGVTLWVGGLAALGWVALRGSKRLEPAIARYSSVALWAFVIVGVSGVVNATVRLRSIGDVFGETYGLLVVAKVVALVVLGAFGYRQRRRIVAKGGGFVRIAVVELFVMAAAIGLAVALSRTPTPVGDDVLKTPVEELLGGPMPAAPTVLRLLWGFAGNGVGLAIVGLGTAFYLRGVWAMHRRGDAWPVGRTISWLVGMVAIAWATFGGLGEYSHVLFSAHMASHMLLSMVAPIFLVLGAPVTLALRTLPGPRQPGEVSPRAMLLGFLNSRFSQVITHPLVGPVLFVGSLYGLYFTGIFETLMGSHWGHAVMEIHFLAVGTLFYYVLIGIDPSPRNLQPIARFGMLLVTVPFHAFFAIAVMSSNTVFALDYWKSLDRPYRTDLLADQYLGGGMAWAMGEVPLVLVMVAILFQWFRSDTREAKRYDRAEDRNEDAALEAYNARLRDLAEHGRRREP</sequence>
<dbReference type="InterPro" id="IPR032694">
    <property type="entry name" value="CopC/D"/>
</dbReference>
<evidence type="ECO:0000256" key="2">
    <source>
        <dbReference type="ARBA" id="ARBA00022475"/>
    </source>
</evidence>
<evidence type="ECO:0000256" key="1">
    <source>
        <dbReference type="ARBA" id="ARBA00004651"/>
    </source>
</evidence>
<dbReference type="Pfam" id="PF09678">
    <property type="entry name" value="Caa3_CtaG"/>
    <property type="match status" value="1"/>
</dbReference>
<evidence type="ECO:0000256" key="4">
    <source>
        <dbReference type="ARBA" id="ARBA00022989"/>
    </source>
</evidence>
<keyword evidence="5" id="KW-0472">Membrane</keyword>
<dbReference type="Pfam" id="PF05425">
    <property type="entry name" value="CopD"/>
    <property type="match status" value="1"/>
</dbReference>
<dbReference type="Proteomes" id="UP000244384">
    <property type="component" value="Chromosome"/>
</dbReference>
<keyword evidence="4" id="KW-1133">Transmembrane helix</keyword>
<dbReference type="PANTHER" id="PTHR34820:SF4">
    <property type="entry name" value="INNER MEMBRANE PROTEIN YEBZ"/>
    <property type="match status" value="1"/>
</dbReference>
<organism evidence="6 7">
    <name type="scientific">Aeromicrobium chenweiae</name>
    <dbReference type="NCBI Taxonomy" id="2079793"/>
    <lineage>
        <taxon>Bacteria</taxon>
        <taxon>Bacillati</taxon>
        <taxon>Actinomycetota</taxon>
        <taxon>Actinomycetes</taxon>
        <taxon>Propionibacteriales</taxon>
        <taxon>Nocardioidaceae</taxon>
        <taxon>Aeromicrobium</taxon>
    </lineage>
</organism>
<name>A0A2S0WMG6_9ACTN</name>
<dbReference type="RefSeq" id="WP_108578099.1">
    <property type="nucleotide sequence ID" value="NZ_CP026952.1"/>
</dbReference>
<dbReference type="OrthoDB" id="5241646at2"/>
<evidence type="ECO:0000256" key="5">
    <source>
        <dbReference type="ARBA" id="ARBA00023136"/>
    </source>
</evidence>
<protein>
    <submittedName>
        <fullName evidence="6">Copper resistance protein CopD</fullName>
    </submittedName>
</protein>
<evidence type="ECO:0000313" key="7">
    <source>
        <dbReference type="Proteomes" id="UP000244384"/>
    </source>
</evidence>
<dbReference type="EMBL" id="CP026952">
    <property type="protein sequence ID" value="AWB92454.1"/>
    <property type="molecule type" value="Genomic_DNA"/>
</dbReference>
<dbReference type="PANTHER" id="PTHR34820">
    <property type="entry name" value="INNER MEMBRANE PROTEIN YEBZ"/>
    <property type="match status" value="1"/>
</dbReference>
<dbReference type="InterPro" id="IPR008457">
    <property type="entry name" value="Cu-R_CopD_dom"/>
</dbReference>
<proteinExistence type="predicted"/>
<gene>
    <name evidence="6" type="ORF">C3E78_09705</name>
</gene>
<accession>A0A5F2ENY0</accession>
<reference evidence="7" key="1">
    <citation type="submission" date="2018-01" db="EMBL/GenBank/DDBJ databases">
        <authorList>
            <person name="Li J."/>
        </authorList>
    </citation>
    <scope>NUCLEOTIDE SEQUENCE [LARGE SCALE GENOMIC DNA]</scope>
    <source>
        <strain evidence="7">592</strain>
    </source>
</reference>
<keyword evidence="7" id="KW-1185">Reference proteome</keyword>
<evidence type="ECO:0000256" key="3">
    <source>
        <dbReference type="ARBA" id="ARBA00022692"/>
    </source>
</evidence>
<comment type="subcellular location">
    <subcellularLocation>
        <location evidence="1">Cell membrane</location>
        <topology evidence="1">Multi-pass membrane protein</topology>
    </subcellularLocation>
</comment>
<evidence type="ECO:0000313" key="6">
    <source>
        <dbReference type="EMBL" id="AWB92454.1"/>
    </source>
</evidence>
<keyword evidence="2" id="KW-1003">Cell membrane</keyword>
<dbReference type="KEGG" id="aez:C3E78_09705"/>